<evidence type="ECO:0000256" key="6">
    <source>
        <dbReference type="SAM" id="MobiDB-lite"/>
    </source>
</evidence>
<evidence type="ECO:0008006" key="8">
    <source>
        <dbReference type="Google" id="ProtNLM"/>
    </source>
</evidence>
<protein>
    <recommendedName>
        <fullName evidence="8">Biopolymer transport protein ExbD/TolR</fullName>
    </recommendedName>
</protein>
<keyword evidence="5" id="KW-0472">Membrane</keyword>
<feature type="region of interest" description="Disordered" evidence="6">
    <location>
        <begin position="1"/>
        <end position="33"/>
    </location>
</feature>
<dbReference type="PANTHER" id="PTHR30558">
    <property type="entry name" value="EXBD MEMBRANE COMPONENT OF PMF-DRIVEN MACROMOLECULE IMPORT SYSTEM"/>
    <property type="match status" value="1"/>
</dbReference>
<dbReference type="EMBL" id="LAZR01009962">
    <property type="protein sequence ID" value="KKM69590.1"/>
    <property type="molecule type" value="Genomic_DNA"/>
</dbReference>
<keyword evidence="2" id="KW-1003">Cell membrane</keyword>
<organism evidence="7">
    <name type="scientific">marine sediment metagenome</name>
    <dbReference type="NCBI Taxonomy" id="412755"/>
    <lineage>
        <taxon>unclassified sequences</taxon>
        <taxon>metagenomes</taxon>
        <taxon>ecological metagenomes</taxon>
    </lineage>
</organism>
<evidence type="ECO:0000313" key="7">
    <source>
        <dbReference type="EMBL" id="KKM69590.1"/>
    </source>
</evidence>
<dbReference type="InterPro" id="IPR003400">
    <property type="entry name" value="ExbD"/>
</dbReference>
<sequence length="167" mass="18483">MAMDRKQLAEDGTPHYVSERQKRKMREEPPAIQPPLTPMIDVTFQLLIFFLLACTFRVTEGQIEATLPNISGPQDKPKLKIEPIKVTLSAAGVDGMGVLIEVSGGGSVNDPLELDGVLVQLREQYKSDEVPVLIKPTGDVWWTHVVDAFNQAVRSKFKNIAFTPPGM</sequence>
<comment type="subcellular location">
    <subcellularLocation>
        <location evidence="1">Cell membrane</location>
        <topology evidence="1">Single-pass membrane protein</topology>
    </subcellularLocation>
</comment>
<evidence type="ECO:0000256" key="1">
    <source>
        <dbReference type="ARBA" id="ARBA00004162"/>
    </source>
</evidence>
<gene>
    <name evidence="7" type="ORF">LCGC14_1449210</name>
</gene>
<comment type="caution">
    <text evidence="7">The sequence shown here is derived from an EMBL/GenBank/DDBJ whole genome shotgun (WGS) entry which is preliminary data.</text>
</comment>
<keyword evidence="3" id="KW-0812">Transmembrane</keyword>
<dbReference type="Pfam" id="PF02472">
    <property type="entry name" value="ExbD"/>
    <property type="match status" value="1"/>
</dbReference>
<dbReference type="AlphaFoldDB" id="A0A0F9LYV5"/>
<accession>A0A0F9LYV5</accession>
<reference evidence="7" key="1">
    <citation type="journal article" date="2015" name="Nature">
        <title>Complex archaea that bridge the gap between prokaryotes and eukaryotes.</title>
        <authorList>
            <person name="Spang A."/>
            <person name="Saw J.H."/>
            <person name="Jorgensen S.L."/>
            <person name="Zaremba-Niedzwiedzka K."/>
            <person name="Martijn J."/>
            <person name="Lind A.E."/>
            <person name="van Eijk R."/>
            <person name="Schleper C."/>
            <person name="Guy L."/>
            <person name="Ettema T.J."/>
        </authorList>
    </citation>
    <scope>NUCLEOTIDE SEQUENCE</scope>
</reference>
<evidence type="ECO:0000256" key="4">
    <source>
        <dbReference type="ARBA" id="ARBA00022989"/>
    </source>
</evidence>
<keyword evidence="4" id="KW-1133">Transmembrane helix</keyword>
<dbReference type="PANTHER" id="PTHR30558:SF3">
    <property type="entry name" value="BIOPOLYMER TRANSPORT PROTEIN EXBD-RELATED"/>
    <property type="match status" value="1"/>
</dbReference>
<evidence type="ECO:0000256" key="2">
    <source>
        <dbReference type="ARBA" id="ARBA00022475"/>
    </source>
</evidence>
<evidence type="ECO:0000256" key="3">
    <source>
        <dbReference type="ARBA" id="ARBA00022692"/>
    </source>
</evidence>
<evidence type="ECO:0000256" key="5">
    <source>
        <dbReference type="ARBA" id="ARBA00023136"/>
    </source>
</evidence>
<name>A0A0F9LYV5_9ZZZZ</name>
<dbReference type="GO" id="GO:0005886">
    <property type="term" value="C:plasma membrane"/>
    <property type="evidence" value="ECO:0007669"/>
    <property type="project" value="UniProtKB-SubCell"/>
</dbReference>
<proteinExistence type="predicted"/>
<dbReference type="GO" id="GO:0022857">
    <property type="term" value="F:transmembrane transporter activity"/>
    <property type="evidence" value="ECO:0007669"/>
    <property type="project" value="InterPro"/>
</dbReference>
<feature type="compositionally biased region" description="Basic and acidic residues" evidence="6">
    <location>
        <begin position="1"/>
        <end position="29"/>
    </location>
</feature>